<dbReference type="InterPro" id="IPR009057">
    <property type="entry name" value="Homeodomain-like_sf"/>
</dbReference>
<feature type="non-terminal residue" evidence="2">
    <location>
        <position position="1"/>
    </location>
</feature>
<dbReference type="Gene3D" id="1.10.10.60">
    <property type="entry name" value="Homeodomain-like"/>
    <property type="match status" value="1"/>
</dbReference>
<dbReference type="SUPFAM" id="SSF46689">
    <property type="entry name" value="Homeodomain-like"/>
    <property type="match status" value="1"/>
</dbReference>
<gene>
    <name evidence="2" type="ORF">FC699_19805</name>
</gene>
<dbReference type="Pfam" id="PF02954">
    <property type="entry name" value="HTH_8"/>
    <property type="match status" value="1"/>
</dbReference>
<feature type="domain" description="DNA binding HTH" evidence="1">
    <location>
        <begin position="27"/>
        <end position="67"/>
    </location>
</feature>
<evidence type="ECO:0000313" key="2">
    <source>
        <dbReference type="EMBL" id="TKI92549.1"/>
    </source>
</evidence>
<comment type="caution">
    <text evidence="2">The sequence shown here is derived from an EMBL/GenBank/DDBJ whole genome shotgun (WGS) entry which is preliminary data.</text>
</comment>
<dbReference type="PRINTS" id="PR01590">
    <property type="entry name" value="HTHFIS"/>
</dbReference>
<reference evidence="2 3" key="1">
    <citation type="journal article" date="2019" name="Environ. Microbiol.">
        <title>An active ?-lactamase is a part of an orchestrated cell wall stress resistance network of Bacillus subtilis and related rhizosphere species.</title>
        <authorList>
            <person name="Bucher T."/>
            <person name="Keren-Paz A."/>
            <person name="Hausser J."/>
            <person name="Olender T."/>
            <person name="Cytryn E."/>
            <person name="Kolodkin-Gal I."/>
        </authorList>
    </citation>
    <scope>NUCLEOTIDE SEQUENCE [LARGE SCALE GENOMIC DNA]</scope>
    <source>
        <strain evidence="2 3">I5</strain>
    </source>
</reference>
<dbReference type="Proteomes" id="UP000305222">
    <property type="component" value="Unassembled WGS sequence"/>
</dbReference>
<dbReference type="GO" id="GO:0043565">
    <property type="term" value="F:sequence-specific DNA binding"/>
    <property type="evidence" value="ECO:0007669"/>
    <property type="project" value="InterPro"/>
</dbReference>
<sequence>LKEELNHEIFTMDQEKHEMSYLLQAEVESAEKRAITRALEKTVGNVKEAAKLLGIHRASLYRKIEKYEMS</sequence>
<evidence type="ECO:0000313" key="3">
    <source>
        <dbReference type="Proteomes" id="UP000305222"/>
    </source>
</evidence>
<proteinExistence type="predicted"/>
<organism evidence="2 3">
    <name type="scientific">Bacillus wiedmannii</name>
    <dbReference type="NCBI Taxonomy" id="1890302"/>
    <lineage>
        <taxon>Bacteria</taxon>
        <taxon>Bacillati</taxon>
        <taxon>Bacillota</taxon>
        <taxon>Bacilli</taxon>
        <taxon>Bacillales</taxon>
        <taxon>Bacillaceae</taxon>
        <taxon>Bacillus</taxon>
        <taxon>Bacillus cereus group</taxon>
    </lineage>
</organism>
<dbReference type="AlphaFoldDB" id="A0A4U3AX06"/>
<name>A0A4U3AX06_9BACI</name>
<evidence type="ECO:0000259" key="1">
    <source>
        <dbReference type="Pfam" id="PF02954"/>
    </source>
</evidence>
<dbReference type="EMBL" id="SZON01001104">
    <property type="protein sequence ID" value="TKI92549.1"/>
    <property type="molecule type" value="Genomic_DNA"/>
</dbReference>
<accession>A0A4U3AX06</accession>
<protein>
    <submittedName>
        <fullName evidence="2">Sigma-54-dependent Fis family transcriptional regulator</fullName>
    </submittedName>
</protein>
<dbReference type="InterPro" id="IPR002197">
    <property type="entry name" value="HTH_Fis"/>
</dbReference>